<comment type="caution">
    <text evidence="1">The sequence shown here is derived from an EMBL/GenBank/DDBJ whole genome shotgun (WGS) entry which is preliminary data.</text>
</comment>
<dbReference type="AlphaFoldDB" id="A0A9K3DD33"/>
<reference evidence="1 2" key="1">
    <citation type="journal article" date="2018" name="PLoS ONE">
        <title>The draft genome of Kipferlia bialata reveals reductive genome evolution in fornicate parasites.</title>
        <authorList>
            <person name="Tanifuji G."/>
            <person name="Takabayashi S."/>
            <person name="Kume K."/>
            <person name="Takagi M."/>
            <person name="Nakayama T."/>
            <person name="Kamikawa R."/>
            <person name="Inagaki Y."/>
            <person name="Hashimoto T."/>
        </authorList>
    </citation>
    <scope>NUCLEOTIDE SEQUENCE [LARGE SCALE GENOMIC DNA]</scope>
    <source>
        <strain evidence="1">NY0173</strain>
    </source>
</reference>
<organism evidence="1 2">
    <name type="scientific">Kipferlia bialata</name>
    <dbReference type="NCBI Taxonomy" id="797122"/>
    <lineage>
        <taxon>Eukaryota</taxon>
        <taxon>Metamonada</taxon>
        <taxon>Carpediemonas-like organisms</taxon>
        <taxon>Kipferlia</taxon>
    </lineage>
</organism>
<feature type="non-terminal residue" evidence="1">
    <location>
        <position position="1"/>
    </location>
</feature>
<dbReference type="EMBL" id="BDIP01008148">
    <property type="protein sequence ID" value="GIQ91684.1"/>
    <property type="molecule type" value="Genomic_DNA"/>
</dbReference>
<gene>
    <name evidence="1" type="ORF">KIPB_015045</name>
</gene>
<dbReference type="Proteomes" id="UP000265618">
    <property type="component" value="Unassembled WGS sequence"/>
</dbReference>
<sequence>TTLTHAFETRRALLRGALSYMPEDSSIGLDAALDRWTE</sequence>
<proteinExistence type="predicted"/>
<name>A0A9K3DD33_9EUKA</name>
<evidence type="ECO:0000313" key="2">
    <source>
        <dbReference type="Proteomes" id="UP000265618"/>
    </source>
</evidence>
<protein>
    <submittedName>
        <fullName evidence="1">Uncharacterized protein</fullName>
    </submittedName>
</protein>
<evidence type="ECO:0000313" key="1">
    <source>
        <dbReference type="EMBL" id="GIQ91684.1"/>
    </source>
</evidence>
<feature type="non-terminal residue" evidence="1">
    <location>
        <position position="38"/>
    </location>
</feature>
<keyword evidence="2" id="KW-1185">Reference proteome</keyword>
<accession>A0A9K3DD33</accession>